<evidence type="ECO:0000313" key="6">
    <source>
        <dbReference type="Proteomes" id="UP000825935"/>
    </source>
</evidence>
<protein>
    <recommendedName>
        <fullName evidence="4">PRONE domain-containing protein</fullName>
    </recommendedName>
</protein>
<organism evidence="5 6">
    <name type="scientific">Ceratopteris richardii</name>
    <name type="common">Triangle waterfern</name>
    <dbReference type="NCBI Taxonomy" id="49495"/>
    <lineage>
        <taxon>Eukaryota</taxon>
        <taxon>Viridiplantae</taxon>
        <taxon>Streptophyta</taxon>
        <taxon>Embryophyta</taxon>
        <taxon>Tracheophyta</taxon>
        <taxon>Polypodiopsida</taxon>
        <taxon>Polypodiidae</taxon>
        <taxon>Polypodiales</taxon>
        <taxon>Pteridineae</taxon>
        <taxon>Pteridaceae</taxon>
        <taxon>Parkerioideae</taxon>
        <taxon>Ceratopteris</taxon>
    </lineage>
</organism>
<gene>
    <name evidence="5" type="ORF">KP509_09G023900</name>
</gene>
<keyword evidence="6" id="KW-1185">Reference proteome</keyword>
<feature type="region of interest" description="Disordered" evidence="3">
    <location>
        <begin position="527"/>
        <end position="557"/>
    </location>
</feature>
<dbReference type="FunFam" id="1.20.58.2010:FF:000003">
    <property type="entry name" value="Rop guanine nucleotide exchange factor 14"/>
    <property type="match status" value="1"/>
</dbReference>
<dbReference type="Gene3D" id="1.20.58.2010">
    <property type="entry name" value="PRONE domain, subdomain 1"/>
    <property type="match status" value="2"/>
</dbReference>
<dbReference type="Proteomes" id="UP000825935">
    <property type="component" value="Chromosome 9"/>
</dbReference>
<feature type="domain" description="PRONE" evidence="4">
    <location>
        <begin position="118"/>
        <end position="502"/>
    </location>
</feature>
<evidence type="ECO:0000256" key="1">
    <source>
        <dbReference type="ARBA" id="ARBA00022658"/>
    </source>
</evidence>
<name>A0A8T2U8U8_CERRI</name>
<dbReference type="OrthoDB" id="1053009at2759"/>
<accession>A0A8T2U8U8</accession>
<dbReference type="GO" id="GO:0005085">
    <property type="term" value="F:guanyl-nucleotide exchange factor activity"/>
    <property type="evidence" value="ECO:0007669"/>
    <property type="project" value="UniProtKB-UniRule"/>
</dbReference>
<comment type="caution">
    <text evidence="5">The sequence shown here is derived from an EMBL/GenBank/DDBJ whole genome shotgun (WGS) entry which is preliminary data.</text>
</comment>
<evidence type="ECO:0000313" key="5">
    <source>
        <dbReference type="EMBL" id="KAH7428939.1"/>
    </source>
</evidence>
<dbReference type="EMBL" id="CM035414">
    <property type="protein sequence ID" value="KAH7428939.1"/>
    <property type="molecule type" value="Genomic_DNA"/>
</dbReference>
<dbReference type="InterPro" id="IPR038937">
    <property type="entry name" value="RopGEF"/>
</dbReference>
<dbReference type="Pfam" id="PF03759">
    <property type="entry name" value="PRONE"/>
    <property type="match status" value="1"/>
</dbReference>
<dbReference type="PROSITE" id="PS51334">
    <property type="entry name" value="PRONE"/>
    <property type="match status" value="1"/>
</dbReference>
<evidence type="ECO:0000256" key="3">
    <source>
        <dbReference type="SAM" id="MobiDB-lite"/>
    </source>
</evidence>
<dbReference type="InterPro" id="IPR005512">
    <property type="entry name" value="PRONE_dom"/>
</dbReference>
<proteinExistence type="predicted"/>
<dbReference type="AlphaFoldDB" id="A0A8T2U8U8"/>
<dbReference type="PANTHER" id="PTHR33101:SF6">
    <property type="entry name" value="ROP GUANINE NUCLEOTIDE EXCHANGE FACTOR 1"/>
    <property type="match status" value="1"/>
</dbReference>
<sequence length="621" mass="69899">MGSRSYRDDGVMMVKANAMAKEVSRNVSSRFDLAAIEALYDRFEQLSVDRESSCDSVGGLSSEALSWSFGRSEHALIDDTSSSTCGSSSPLGWFPRRCDQFMSKSFKPLHANMASVWSDNDAEKLSEIEMMQEKYAKLLLGEDMSGGGKGVSSALAISNAITNLSASVFGEIWKLEPLSQKRKAMWKREIDWLVSIADHIIDLVPSIQTFADGSSVEIMVSRPRRDLQLNLPALRKLDTMLLECLDNFSEVEFWYVERGSIENDTRNNDLRTPLHRHEDKWWLPSVKVPSNGISEHERKRLQNQRDCISQVLKAAMAINSQILSEMEVPDVYWKTLPKNGKASLGEMMHKNITSDSFTPEAFLGVCDLSSEHKIVELADQIEAAIHVWRRSQPSKDSSKSSRDPKKASKSSWDIVKEFVSDAERRDFLAERAEEVLIRLRQKFPGLRQSLLDMTKIQHNKDVGQSILESYSRVMESLASSILSRIDDVIFADDMTKHALALSHRPLQRSITSSQKRVYSMNYSAFSSSYGTGPRKTPNTSPIVSPRQRKTTNSPLKSDQNQVLSDYICFSYEVDYISAHSGIHGSKKQSVGHQNKGILSSRSMNSIRSQSVHPVQDELHPN</sequence>
<feature type="compositionally biased region" description="Polar residues" evidence="3">
    <location>
        <begin position="527"/>
        <end position="542"/>
    </location>
</feature>
<feature type="region of interest" description="Disordered" evidence="3">
    <location>
        <begin position="600"/>
        <end position="621"/>
    </location>
</feature>
<dbReference type="PANTHER" id="PTHR33101">
    <property type="entry name" value="ROP GUANINE NUCLEOTIDE EXCHANGE FACTOR 1"/>
    <property type="match status" value="1"/>
</dbReference>
<evidence type="ECO:0000256" key="2">
    <source>
        <dbReference type="PROSITE-ProRule" id="PRU00663"/>
    </source>
</evidence>
<dbReference type="FunFam" id="1.20.58.2010:FF:000001">
    <property type="entry name" value="Rop guanine nucleotide exchange factor 14"/>
    <property type="match status" value="1"/>
</dbReference>
<dbReference type="OMA" id="HIRDCAN"/>
<feature type="compositionally biased region" description="Low complexity" evidence="3">
    <location>
        <begin position="600"/>
        <end position="610"/>
    </location>
</feature>
<reference evidence="5" key="1">
    <citation type="submission" date="2021-08" db="EMBL/GenBank/DDBJ databases">
        <title>WGS assembly of Ceratopteris richardii.</title>
        <authorList>
            <person name="Marchant D.B."/>
            <person name="Chen G."/>
            <person name="Jenkins J."/>
            <person name="Shu S."/>
            <person name="Leebens-Mack J."/>
            <person name="Grimwood J."/>
            <person name="Schmutz J."/>
            <person name="Soltis P."/>
            <person name="Soltis D."/>
            <person name="Chen Z.-H."/>
        </authorList>
    </citation>
    <scope>NUCLEOTIDE SEQUENCE</scope>
    <source>
        <strain evidence="5">Whitten #5841</strain>
        <tissue evidence="5">Leaf</tissue>
    </source>
</reference>
<evidence type="ECO:0000259" key="4">
    <source>
        <dbReference type="PROSITE" id="PS51334"/>
    </source>
</evidence>
<keyword evidence="1 2" id="KW-0344">Guanine-nucleotide releasing factor</keyword>